<evidence type="ECO:0000259" key="7">
    <source>
        <dbReference type="PROSITE" id="PS50880"/>
    </source>
</evidence>
<evidence type="ECO:0000313" key="9">
    <source>
        <dbReference type="Proteomes" id="UP000275925"/>
    </source>
</evidence>
<protein>
    <submittedName>
        <fullName evidence="8">Recombination protein RecR</fullName>
    </submittedName>
</protein>
<evidence type="ECO:0000256" key="2">
    <source>
        <dbReference type="ARBA" id="ARBA00022763"/>
    </source>
</evidence>
<dbReference type="InterPro" id="IPR006171">
    <property type="entry name" value="TOPRIM_dom"/>
</dbReference>
<dbReference type="PANTHER" id="PTHR30446">
    <property type="entry name" value="RECOMBINATION PROTEIN RECR"/>
    <property type="match status" value="1"/>
</dbReference>
<keyword evidence="4" id="KW-0862">Zinc</keyword>
<dbReference type="SUPFAM" id="SSF111304">
    <property type="entry name" value="Recombination protein RecR"/>
    <property type="match status" value="1"/>
</dbReference>
<proteinExistence type="predicted"/>
<reference evidence="8 9" key="1">
    <citation type="journal article" date="2019" name="ISME J.">
        <title>Genome analyses of uncultured TG2/ZB3 bacteria in 'Margulisbacteria' specifically attached to ectosymbiotic spirochetes of protists in the termite gut.</title>
        <authorList>
            <person name="Utami Y.D."/>
            <person name="Kuwahara H."/>
            <person name="Igai K."/>
            <person name="Murakami T."/>
            <person name="Sugaya K."/>
            <person name="Morikawa T."/>
            <person name="Nagura Y."/>
            <person name="Yuki M."/>
            <person name="Deevong P."/>
            <person name="Inoue T."/>
            <person name="Kihara K."/>
            <person name="Lo N."/>
            <person name="Yamada A."/>
            <person name="Ohkuma M."/>
            <person name="Hongoh Y."/>
        </authorList>
    </citation>
    <scope>NUCLEOTIDE SEQUENCE [LARGE SCALE GENOMIC DNA]</scope>
    <source>
        <strain evidence="8">NkOx7-02</strain>
    </source>
</reference>
<keyword evidence="1" id="KW-0479">Metal-binding</keyword>
<organism evidence="8 9">
    <name type="scientific">Candidatus Termititenax persephonae</name>
    <dbReference type="NCBI Taxonomy" id="2218525"/>
    <lineage>
        <taxon>Bacteria</taxon>
        <taxon>Bacillati</taxon>
        <taxon>Candidatus Margulisiibacteriota</taxon>
        <taxon>Candidatus Termititenacia</taxon>
        <taxon>Candidatus Termititenacales</taxon>
        <taxon>Candidatus Termititenacaceae</taxon>
        <taxon>Candidatus Termititenax</taxon>
    </lineage>
</organism>
<dbReference type="InterPro" id="IPR000093">
    <property type="entry name" value="DNA_Rcmb_RecR"/>
</dbReference>
<dbReference type="Proteomes" id="UP000275925">
    <property type="component" value="Unassembled WGS sequence"/>
</dbReference>
<dbReference type="Gene3D" id="6.10.250.240">
    <property type="match status" value="1"/>
</dbReference>
<evidence type="ECO:0000256" key="5">
    <source>
        <dbReference type="ARBA" id="ARBA00023172"/>
    </source>
</evidence>
<feature type="non-terminal residue" evidence="8">
    <location>
        <position position="1"/>
    </location>
</feature>
<dbReference type="Gene3D" id="3.40.1360.10">
    <property type="match status" value="1"/>
</dbReference>
<keyword evidence="3" id="KW-0863">Zinc-finger</keyword>
<dbReference type="GO" id="GO:0003677">
    <property type="term" value="F:DNA binding"/>
    <property type="evidence" value="ECO:0007669"/>
    <property type="project" value="InterPro"/>
</dbReference>
<name>A0A388TK27_9BACT</name>
<dbReference type="PROSITE" id="PS50880">
    <property type="entry name" value="TOPRIM"/>
    <property type="match status" value="1"/>
</dbReference>
<accession>A0A388TK27</accession>
<evidence type="ECO:0000256" key="6">
    <source>
        <dbReference type="ARBA" id="ARBA00023204"/>
    </source>
</evidence>
<keyword evidence="2" id="KW-0227">DNA damage</keyword>
<dbReference type="GO" id="GO:0006281">
    <property type="term" value="P:DNA repair"/>
    <property type="evidence" value="ECO:0007669"/>
    <property type="project" value="UniProtKB-KW"/>
</dbReference>
<dbReference type="GO" id="GO:0008270">
    <property type="term" value="F:zinc ion binding"/>
    <property type="evidence" value="ECO:0007669"/>
    <property type="project" value="UniProtKB-KW"/>
</dbReference>
<dbReference type="InterPro" id="IPR023627">
    <property type="entry name" value="Rcmb_RecR"/>
</dbReference>
<keyword evidence="9" id="KW-1185">Reference proteome</keyword>
<dbReference type="GO" id="GO:0006310">
    <property type="term" value="P:DNA recombination"/>
    <property type="evidence" value="ECO:0007669"/>
    <property type="project" value="UniProtKB-KW"/>
</dbReference>
<comment type="caution">
    <text evidence="8">The sequence shown here is derived from an EMBL/GenBank/DDBJ whole genome shotgun (WGS) entry which is preliminary data.</text>
</comment>
<keyword evidence="6" id="KW-0234">DNA repair</keyword>
<evidence type="ECO:0000256" key="1">
    <source>
        <dbReference type="ARBA" id="ARBA00022723"/>
    </source>
</evidence>
<dbReference type="EMBL" id="BGZO01000168">
    <property type="protein sequence ID" value="GBR77276.1"/>
    <property type="molecule type" value="Genomic_DNA"/>
</dbReference>
<feature type="domain" description="Toprim" evidence="7">
    <location>
        <begin position="1"/>
        <end position="41"/>
    </location>
</feature>
<sequence length="64" mass="6954">AYREIFFAINPTVEGEATIMYISDLLKGGGARLTRIAYGLPTGANIDYADELTIARAYAGRVEI</sequence>
<dbReference type="PANTHER" id="PTHR30446:SF0">
    <property type="entry name" value="RECOMBINATION PROTEIN RECR"/>
    <property type="match status" value="1"/>
</dbReference>
<keyword evidence="5" id="KW-0233">DNA recombination</keyword>
<dbReference type="Pfam" id="PF21175">
    <property type="entry name" value="RecR_C"/>
    <property type="match status" value="1"/>
</dbReference>
<evidence type="ECO:0000256" key="3">
    <source>
        <dbReference type="ARBA" id="ARBA00022771"/>
    </source>
</evidence>
<dbReference type="AlphaFoldDB" id="A0A388TK27"/>
<evidence type="ECO:0000256" key="4">
    <source>
        <dbReference type="ARBA" id="ARBA00022833"/>
    </source>
</evidence>
<gene>
    <name evidence="8" type="primary">recR</name>
    <name evidence="8" type="ORF">NO2_1682</name>
</gene>
<evidence type="ECO:0000313" key="8">
    <source>
        <dbReference type="EMBL" id="GBR77276.1"/>
    </source>
</evidence>